<keyword evidence="1" id="KW-0677">Repeat</keyword>
<dbReference type="SUPFAM" id="SSF52540">
    <property type="entry name" value="P-loop containing nucleoside triphosphate hydrolases"/>
    <property type="match status" value="1"/>
</dbReference>
<dbReference type="Proteomes" id="UP000283530">
    <property type="component" value="Unassembled WGS sequence"/>
</dbReference>
<evidence type="ECO:0000259" key="7">
    <source>
        <dbReference type="Pfam" id="PF23598"/>
    </source>
</evidence>
<dbReference type="InterPro" id="IPR002182">
    <property type="entry name" value="NB-ARC"/>
</dbReference>
<dbReference type="InterPro" id="IPR041118">
    <property type="entry name" value="Rx_N"/>
</dbReference>
<dbReference type="SUPFAM" id="SSF52058">
    <property type="entry name" value="L domain-like"/>
    <property type="match status" value="1"/>
</dbReference>
<proteinExistence type="predicted"/>
<dbReference type="InterPro" id="IPR055414">
    <property type="entry name" value="LRR_R13L4/SHOC2-like"/>
</dbReference>
<comment type="caution">
    <text evidence="8">The sequence shown here is derived from an EMBL/GenBank/DDBJ whole genome shotgun (WGS) entry which is preliminary data.</text>
</comment>
<keyword evidence="3" id="KW-0611">Plant defense</keyword>
<dbReference type="Gene3D" id="3.80.10.10">
    <property type="entry name" value="Ribonuclease Inhibitor"/>
    <property type="match status" value="2"/>
</dbReference>
<dbReference type="Pfam" id="PF23559">
    <property type="entry name" value="WHD_DRP"/>
    <property type="match status" value="1"/>
</dbReference>
<dbReference type="Pfam" id="PF23598">
    <property type="entry name" value="LRR_14"/>
    <property type="match status" value="1"/>
</dbReference>
<keyword evidence="2" id="KW-0547">Nucleotide-binding</keyword>
<dbReference type="InterPro" id="IPR042197">
    <property type="entry name" value="Apaf_helical"/>
</dbReference>
<dbReference type="Gene3D" id="1.20.5.4130">
    <property type="match status" value="1"/>
</dbReference>
<evidence type="ECO:0000256" key="1">
    <source>
        <dbReference type="ARBA" id="ARBA00022737"/>
    </source>
</evidence>
<dbReference type="Gene3D" id="3.40.50.300">
    <property type="entry name" value="P-loop containing nucleotide triphosphate hydrolases"/>
    <property type="match status" value="1"/>
</dbReference>
<evidence type="ECO:0000256" key="2">
    <source>
        <dbReference type="ARBA" id="ARBA00022741"/>
    </source>
</evidence>
<dbReference type="InterPro" id="IPR036388">
    <property type="entry name" value="WH-like_DNA-bd_sf"/>
</dbReference>
<dbReference type="InterPro" id="IPR032675">
    <property type="entry name" value="LRR_dom_sf"/>
</dbReference>
<gene>
    <name evidence="8" type="ORF">CKAN_00230800</name>
</gene>
<dbReference type="Gene3D" id="1.10.8.430">
    <property type="entry name" value="Helical domain of apoptotic protease-activating factors"/>
    <property type="match status" value="1"/>
</dbReference>
<dbReference type="InterPro" id="IPR044974">
    <property type="entry name" value="Disease_R_plants"/>
</dbReference>
<dbReference type="InterPro" id="IPR038005">
    <property type="entry name" value="RX-like_CC"/>
</dbReference>
<dbReference type="STRING" id="337451.A0A443N657"/>
<dbReference type="AlphaFoldDB" id="A0A443N657"/>
<feature type="domain" description="NB-ARC" evidence="4">
    <location>
        <begin position="176"/>
        <end position="349"/>
    </location>
</feature>
<name>A0A443N657_9MAGN</name>
<feature type="domain" description="Disease resistance R13L4/SHOC-2-like LRR" evidence="7">
    <location>
        <begin position="546"/>
        <end position="856"/>
    </location>
</feature>
<evidence type="ECO:0000313" key="8">
    <source>
        <dbReference type="EMBL" id="RWR73998.1"/>
    </source>
</evidence>
<dbReference type="PRINTS" id="PR00364">
    <property type="entry name" value="DISEASERSIST"/>
</dbReference>
<sequence length="915" mass="104900">MAEAAVGFLLQTLGSLVQHEASLLRGFRTNINEIRRELQSMRSFLKDADRRERSDDDDGARTWVEQVREATYKVEDIIDMYMWQIAKQHTGGGLIRRALYNTLLLPKHYCYKRQIASKLQAIKSEIHEISERRQRYGFHEEGQTSKMKNDVEHWQRSGEYLHFIPDEDIVGIDEYKDILIGELTDERPERVVVAVVGMGGLGKTTLVTKVYDSLEVKNHFECHAWITVSQSYKVDELMRNMIKELYKSNKEAVPDSINKMEGGHLVQAVIEYLQNKRYVIVLDDVWETIDWNHIRVAFPNDGCGSRIMLTTRISDVALSFQAENILYLEPLGEDNAWLLFCNRAFSNKSCPPELEPYAKSLVQKCDGLPLAIVTIGGLMLTKEKSSLEWRKVENSLSWQLSNNKKLGGMKNILLLSFDDLPYNLKYCFLYFGLFPEDWQILDRKLIMLWVAEGFIEEREGHTLEEVAEDYIKELTCRSMLQIIEDDFAPVRWVRMHDVLRELAISIGHEQNFCSTHDRKEEIWTDKARYLSMRNSIVNIQSSSTCHHRSLMLFQIEIPSLSLCSISSTYKLLSVLVLSNSSIESVPDELVELFNLRLLDLSRTNVEELPKSIGRHQNLQTLDIHDTKIKILPKGVGKLKKLRHMLISSGVQAPDGIFNLNCLQSLGYIGINSDTARKAGNLTQLRILGIENVKRNHGKELSASLQKMKALLILTVSVISEEEILDLDAVSSPPAHLKHLELNGRLERLPPWIGSLQNLAHLVLQRSHLKEEPLSSLEALPNLMSLSLTMAYVGEELCFRHGCFLKLKALAIYEIPKLNLIKIENGSMTCIETLHLIKCPELKRIPEGMQYLTTLQELFLVGMSEELIQRIKDGGERVNLLHFPFIGYFNTRNEFVENIHIQAAIGEEEEKEKESI</sequence>
<keyword evidence="9" id="KW-1185">Reference proteome</keyword>
<dbReference type="Pfam" id="PF00931">
    <property type="entry name" value="NB-ARC"/>
    <property type="match status" value="1"/>
</dbReference>
<evidence type="ECO:0000259" key="6">
    <source>
        <dbReference type="Pfam" id="PF23559"/>
    </source>
</evidence>
<dbReference type="EMBL" id="QPKB01000001">
    <property type="protein sequence ID" value="RWR73998.1"/>
    <property type="molecule type" value="Genomic_DNA"/>
</dbReference>
<reference evidence="8 9" key="1">
    <citation type="journal article" date="2019" name="Nat. Plants">
        <title>Stout camphor tree genome fills gaps in understanding of flowering plant genome evolution.</title>
        <authorList>
            <person name="Chaw S.M."/>
            <person name="Liu Y.C."/>
            <person name="Wu Y.W."/>
            <person name="Wang H.Y."/>
            <person name="Lin C.I."/>
            <person name="Wu C.S."/>
            <person name="Ke H.M."/>
            <person name="Chang L.Y."/>
            <person name="Hsu C.Y."/>
            <person name="Yang H.T."/>
            <person name="Sudianto E."/>
            <person name="Hsu M.H."/>
            <person name="Wu K.P."/>
            <person name="Wang L.N."/>
            <person name="Leebens-Mack J.H."/>
            <person name="Tsai I.J."/>
        </authorList>
    </citation>
    <scope>NUCLEOTIDE SEQUENCE [LARGE SCALE GENOMIC DNA]</scope>
    <source>
        <strain evidence="9">cv. Chaw 1501</strain>
        <tissue evidence="8">Young leaves</tissue>
    </source>
</reference>
<evidence type="ECO:0000256" key="3">
    <source>
        <dbReference type="ARBA" id="ARBA00022821"/>
    </source>
</evidence>
<dbReference type="FunFam" id="1.10.10.10:FF:000322">
    <property type="entry name" value="Probable disease resistance protein At1g63360"/>
    <property type="match status" value="1"/>
</dbReference>
<dbReference type="FunFam" id="3.40.50.300:FF:001091">
    <property type="entry name" value="Probable disease resistance protein At1g61300"/>
    <property type="match status" value="1"/>
</dbReference>
<organism evidence="8 9">
    <name type="scientific">Cinnamomum micranthum f. kanehirae</name>
    <dbReference type="NCBI Taxonomy" id="337451"/>
    <lineage>
        <taxon>Eukaryota</taxon>
        <taxon>Viridiplantae</taxon>
        <taxon>Streptophyta</taxon>
        <taxon>Embryophyta</taxon>
        <taxon>Tracheophyta</taxon>
        <taxon>Spermatophyta</taxon>
        <taxon>Magnoliopsida</taxon>
        <taxon>Magnoliidae</taxon>
        <taxon>Laurales</taxon>
        <taxon>Lauraceae</taxon>
        <taxon>Cinnamomum</taxon>
    </lineage>
</organism>
<dbReference type="InterPro" id="IPR058922">
    <property type="entry name" value="WHD_DRP"/>
</dbReference>
<dbReference type="OrthoDB" id="598235at2759"/>
<accession>A0A443N657</accession>
<dbReference type="Gene3D" id="1.10.10.10">
    <property type="entry name" value="Winged helix-like DNA-binding domain superfamily/Winged helix DNA-binding domain"/>
    <property type="match status" value="1"/>
</dbReference>
<dbReference type="InterPro" id="IPR027417">
    <property type="entry name" value="P-loop_NTPase"/>
</dbReference>
<evidence type="ECO:0000313" key="9">
    <source>
        <dbReference type="Proteomes" id="UP000283530"/>
    </source>
</evidence>
<evidence type="ECO:0000259" key="5">
    <source>
        <dbReference type="Pfam" id="PF18052"/>
    </source>
</evidence>
<dbReference type="PANTHER" id="PTHR23155:SF1232">
    <property type="entry name" value="OS09G0270700 PROTEIN"/>
    <property type="match status" value="1"/>
</dbReference>
<dbReference type="PANTHER" id="PTHR23155">
    <property type="entry name" value="DISEASE RESISTANCE PROTEIN RP"/>
    <property type="match status" value="1"/>
</dbReference>
<dbReference type="CDD" id="cd14798">
    <property type="entry name" value="RX-CC_like"/>
    <property type="match status" value="1"/>
</dbReference>
<feature type="domain" description="Disease resistance protein winged helix" evidence="6">
    <location>
        <begin position="433"/>
        <end position="503"/>
    </location>
</feature>
<evidence type="ECO:0000259" key="4">
    <source>
        <dbReference type="Pfam" id="PF00931"/>
    </source>
</evidence>
<dbReference type="GO" id="GO:0098542">
    <property type="term" value="P:defense response to other organism"/>
    <property type="evidence" value="ECO:0007669"/>
    <property type="project" value="TreeGrafter"/>
</dbReference>
<dbReference type="Pfam" id="PF18052">
    <property type="entry name" value="Rx_N"/>
    <property type="match status" value="1"/>
</dbReference>
<dbReference type="GO" id="GO:0043531">
    <property type="term" value="F:ADP binding"/>
    <property type="evidence" value="ECO:0007669"/>
    <property type="project" value="InterPro"/>
</dbReference>
<protein>
    <submittedName>
        <fullName evidence="8">Disease resistance protein RPM1-like protein</fullName>
    </submittedName>
</protein>
<feature type="domain" description="Disease resistance N-terminal" evidence="5">
    <location>
        <begin position="5"/>
        <end position="90"/>
    </location>
</feature>